<name>A0ABR3F977_9AGAR</name>
<feature type="compositionally biased region" description="Low complexity" evidence="1">
    <location>
        <begin position="76"/>
        <end position="87"/>
    </location>
</feature>
<feature type="compositionally biased region" description="Acidic residues" evidence="1">
    <location>
        <begin position="65"/>
        <end position="75"/>
    </location>
</feature>
<evidence type="ECO:0000313" key="2">
    <source>
        <dbReference type="EMBL" id="KAL0571797.1"/>
    </source>
</evidence>
<feature type="compositionally biased region" description="Polar residues" evidence="1">
    <location>
        <begin position="88"/>
        <end position="98"/>
    </location>
</feature>
<evidence type="ECO:0000313" key="3">
    <source>
        <dbReference type="Proteomes" id="UP001465976"/>
    </source>
</evidence>
<proteinExistence type="predicted"/>
<feature type="region of interest" description="Disordered" evidence="1">
    <location>
        <begin position="46"/>
        <end position="98"/>
    </location>
</feature>
<protein>
    <submittedName>
        <fullName evidence="2">Uncharacterized protein</fullName>
    </submittedName>
</protein>
<comment type="caution">
    <text evidence="2">The sequence shown here is derived from an EMBL/GenBank/DDBJ whole genome shotgun (WGS) entry which is preliminary data.</text>
</comment>
<sequence>MSHEIQTAPVSPFDRAPYNVNTFNAMDTDLCDLLRSLSLASEAARRKEECGDVTPRVSHQPTLDVQDEVMSDDSQSDTTSESSNPSNQPTQSRNDSSTHNEIYGCAYLKILQGQIALDGYSTTGGDYLEAIFTHREIFTSFPPSHTECARAFSDIAFSLERRAWRADRDADTEAVAAFRHESWMIAAYQTGQKESTQPVASVPAGRSPVVCVMQPVL</sequence>
<gene>
    <name evidence="2" type="ORF">V5O48_010171</name>
</gene>
<keyword evidence="3" id="KW-1185">Reference proteome</keyword>
<dbReference type="Proteomes" id="UP001465976">
    <property type="component" value="Unassembled WGS sequence"/>
</dbReference>
<reference evidence="2 3" key="1">
    <citation type="submission" date="2024-02" db="EMBL/GenBank/DDBJ databases">
        <title>A draft genome for the cacao thread blight pathogen Marasmius crinis-equi.</title>
        <authorList>
            <person name="Cohen S.P."/>
            <person name="Baruah I.K."/>
            <person name="Amoako-Attah I."/>
            <person name="Bukari Y."/>
            <person name="Meinhardt L.W."/>
            <person name="Bailey B.A."/>
        </authorList>
    </citation>
    <scope>NUCLEOTIDE SEQUENCE [LARGE SCALE GENOMIC DNA]</scope>
    <source>
        <strain evidence="2 3">GH-76</strain>
    </source>
</reference>
<dbReference type="EMBL" id="JBAHYK010000716">
    <property type="protein sequence ID" value="KAL0571797.1"/>
    <property type="molecule type" value="Genomic_DNA"/>
</dbReference>
<evidence type="ECO:0000256" key="1">
    <source>
        <dbReference type="SAM" id="MobiDB-lite"/>
    </source>
</evidence>
<accession>A0ABR3F977</accession>
<organism evidence="2 3">
    <name type="scientific">Marasmius crinis-equi</name>
    <dbReference type="NCBI Taxonomy" id="585013"/>
    <lineage>
        <taxon>Eukaryota</taxon>
        <taxon>Fungi</taxon>
        <taxon>Dikarya</taxon>
        <taxon>Basidiomycota</taxon>
        <taxon>Agaricomycotina</taxon>
        <taxon>Agaricomycetes</taxon>
        <taxon>Agaricomycetidae</taxon>
        <taxon>Agaricales</taxon>
        <taxon>Marasmiineae</taxon>
        <taxon>Marasmiaceae</taxon>
        <taxon>Marasmius</taxon>
    </lineage>
</organism>